<comment type="caution">
    <text evidence="1">The sequence shown here is derived from an EMBL/GenBank/DDBJ whole genome shotgun (WGS) entry which is preliminary data.</text>
</comment>
<dbReference type="EMBL" id="CM056744">
    <property type="protein sequence ID" value="KAJ8664474.1"/>
    <property type="molecule type" value="Genomic_DNA"/>
</dbReference>
<organism evidence="1 2">
    <name type="scientific">Eretmocerus hayati</name>
    <dbReference type="NCBI Taxonomy" id="131215"/>
    <lineage>
        <taxon>Eukaryota</taxon>
        <taxon>Metazoa</taxon>
        <taxon>Ecdysozoa</taxon>
        <taxon>Arthropoda</taxon>
        <taxon>Hexapoda</taxon>
        <taxon>Insecta</taxon>
        <taxon>Pterygota</taxon>
        <taxon>Neoptera</taxon>
        <taxon>Endopterygota</taxon>
        <taxon>Hymenoptera</taxon>
        <taxon>Apocrita</taxon>
        <taxon>Proctotrupomorpha</taxon>
        <taxon>Chalcidoidea</taxon>
        <taxon>Aphelinidae</taxon>
        <taxon>Aphelininae</taxon>
        <taxon>Eretmocerus</taxon>
    </lineage>
</organism>
<protein>
    <submittedName>
        <fullName evidence="1">Uncharacterized protein</fullName>
    </submittedName>
</protein>
<name>A0ACC2N2F9_9HYME</name>
<keyword evidence="2" id="KW-1185">Reference proteome</keyword>
<proteinExistence type="predicted"/>
<evidence type="ECO:0000313" key="1">
    <source>
        <dbReference type="EMBL" id="KAJ8664474.1"/>
    </source>
</evidence>
<evidence type="ECO:0000313" key="2">
    <source>
        <dbReference type="Proteomes" id="UP001239111"/>
    </source>
</evidence>
<reference evidence="1" key="1">
    <citation type="submission" date="2023-04" db="EMBL/GenBank/DDBJ databases">
        <title>A chromosome-level genome assembly of the parasitoid wasp Eretmocerus hayati.</title>
        <authorList>
            <person name="Zhong Y."/>
            <person name="Liu S."/>
            <person name="Liu Y."/>
        </authorList>
    </citation>
    <scope>NUCLEOTIDE SEQUENCE</scope>
    <source>
        <strain evidence="1">ZJU_SS_LIU_2023</strain>
    </source>
</reference>
<dbReference type="Proteomes" id="UP001239111">
    <property type="component" value="Chromosome 4"/>
</dbReference>
<accession>A0ACC2N2F9</accession>
<sequence length="631" mass="71147">MKCVESAALTASKENDLKTMQILIDTGFDLNERIAQCSSTTCLHEAVKIGHAKMVGFLLDSGANIGCIDGYNHRRGPLHVAIQIVNRKKRWKMVKLLMKSEASLSEKEHMYRGVLYNTTCLHEAVRSNDLLMVQYFLDAVAEVNCFNNGFYAVLEKVERDTPLQVALTLEGQARYKIVKMLLAAGANIGLCHNGYTCLHTAVAQKECSWELIKMLLDAGAELNCLCRLNISPLALAAKWNHVKIVEKMIEAGANINISNCCSNSALQLAISNQRKNIVNLLLKKGADVNARDIDGKNMLYCALKEAITGYRWRYRFEKVEILKVLLNSGAKIINPKSGEYNSYKILLKEQGDFEVFHLFTKSDGFQLKNCGVPFPLHLASQLFEPRILLYLLESHLYDVDEFDNDGWTALSLAACIECLIPNVRLLLEWGANVNIACGRSDSLPSDSIGRTALKVAFSKSNSEVGRLLIAAGSTIDLSVEIQDIPTIDCFIEYVVLLKSQGHFVNPANEKCFMAPRYAKFMKQCKAELKELKNISFDSYTNLYDLLLRKSIIHCVNNPSVRENFESINVVERFPHYGQQIKGYYSLSLVRYQVIENAMNGLHKIFRFRIDEIFFNLMAQLSMKDLRNLCII</sequence>
<gene>
    <name evidence="1" type="ORF">QAD02_006136</name>
</gene>